<comment type="caution">
    <text evidence="7">The sequence shown here is derived from an EMBL/GenBank/DDBJ whole genome shotgun (WGS) entry which is preliminary data.</text>
</comment>
<evidence type="ECO:0000256" key="1">
    <source>
        <dbReference type="ARBA" id="ARBA00004196"/>
    </source>
</evidence>
<reference evidence="7 8" key="1">
    <citation type="submission" date="2024-01" db="EMBL/GenBank/DDBJ databases">
        <title>Hyphobacterium bacterium isolated from marine sediment.</title>
        <authorList>
            <person name="Zhao S."/>
        </authorList>
    </citation>
    <scope>NUCLEOTIDE SEQUENCE [LARGE SCALE GENOMIC DNA]</scope>
    <source>
        <strain evidence="8">HN65</strain>
    </source>
</reference>
<accession>A0ABU7LS59</accession>
<dbReference type="CDD" id="cd03010">
    <property type="entry name" value="TlpA_like_DsbE"/>
    <property type="match status" value="1"/>
</dbReference>
<dbReference type="EMBL" id="JAZDRP010000005">
    <property type="protein sequence ID" value="MEE2526752.1"/>
    <property type="molecule type" value="Genomic_DNA"/>
</dbReference>
<evidence type="ECO:0000256" key="2">
    <source>
        <dbReference type="ARBA" id="ARBA00007758"/>
    </source>
</evidence>
<feature type="domain" description="Thioredoxin" evidence="6">
    <location>
        <begin position="34"/>
        <end position="172"/>
    </location>
</feature>
<dbReference type="InterPro" id="IPR013766">
    <property type="entry name" value="Thioredoxin_domain"/>
</dbReference>
<dbReference type="Proteomes" id="UP001354971">
    <property type="component" value="Unassembled WGS sequence"/>
</dbReference>
<keyword evidence="8" id="KW-1185">Reference proteome</keyword>
<dbReference type="InterPro" id="IPR050553">
    <property type="entry name" value="Thioredoxin_ResA/DsbE_sf"/>
</dbReference>
<evidence type="ECO:0000256" key="4">
    <source>
        <dbReference type="ARBA" id="ARBA00023157"/>
    </source>
</evidence>
<gene>
    <name evidence="7" type="ORF">V0U79_10255</name>
</gene>
<dbReference type="PROSITE" id="PS00194">
    <property type="entry name" value="THIOREDOXIN_1"/>
    <property type="match status" value="1"/>
</dbReference>
<dbReference type="PROSITE" id="PS51352">
    <property type="entry name" value="THIOREDOXIN_2"/>
    <property type="match status" value="1"/>
</dbReference>
<keyword evidence="5" id="KW-0676">Redox-active center</keyword>
<keyword evidence="3" id="KW-0201">Cytochrome c-type biogenesis</keyword>
<comment type="similarity">
    <text evidence="2">Belongs to the thioredoxin family. DsbE subfamily.</text>
</comment>
<dbReference type="NCBIfam" id="TIGR00385">
    <property type="entry name" value="dsbE"/>
    <property type="match status" value="1"/>
</dbReference>
<sequence length="172" mass="18533">MSWLRLVPVLVLGLLAGLLAFALLTRTNSNQTDHLIGEPVPQFSLAVPDGRPGFSPSSLEGGAYLLNVWGSWCPPCEAEHPFLMELRAEGVPIYGLAWRDSSETANAFLNRLGNPFAGVALDPMGEIVIALGVTGAPETFVVDSRGIIRARWAGPLTRQIFDRELRPALEAG</sequence>
<evidence type="ECO:0000259" key="6">
    <source>
        <dbReference type="PROSITE" id="PS51352"/>
    </source>
</evidence>
<proteinExistence type="inferred from homology"/>
<evidence type="ECO:0000256" key="5">
    <source>
        <dbReference type="ARBA" id="ARBA00023284"/>
    </source>
</evidence>
<evidence type="ECO:0000256" key="3">
    <source>
        <dbReference type="ARBA" id="ARBA00022748"/>
    </source>
</evidence>
<comment type="subcellular location">
    <subcellularLocation>
        <location evidence="1">Cell envelope</location>
    </subcellularLocation>
</comment>
<evidence type="ECO:0000313" key="8">
    <source>
        <dbReference type="Proteomes" id="UP001354971"/>
    </source>
</evidence>
<organism evidence="7 8">
    <name type="scientific">Hyphobacterium lacteum</name>
    <dbReference type="NCBI Taxonomy" id="3116575"/>
    <lineage>
        <taxon>Bacteria</taxon>
        <taxon>Pseudomonadati</taxon>
        <taxon>Pseudomonadota</taxon>
        <taxon>Alphaproteobacteria</taxon>
        <taxon>Maricaulales</taxon>
        <taxon>Maricaulaceae</taxon>
        <taxon>Hyphobacterium</taxon>
    </lineage>
</organism>
<dbReference type="RefSeq" id="WP_330199413.1">
    <property type="nucleotide sequence ID" value="NZ_JAZDRP010000005.1"/>
</dbReference>
<protein>
    <submittedName>
        <fullName evidence="7">DsbE family thiol:disulfide interchange protein</fullName>
    </submittedName>
</protein>
<dbReference type="SUPFAM" id="SSF52833">
    <property type="entry name" value="Thioredoxin-like"/>
    <property type="match status" value="1"/>
</dbReference>
<name>A0ABU7LS59_9PROT</name>
<dbReference type="Pfam" id="PF08534">
    <property type="entry name" value="Redoxin"/>
    <property type="match status" value="1"/>
</dbReference>
<dbReference type="InterPro" id="IPR004799">
    <property type="entry name" value="Periplasmic_diS_OxRdtase_DsbE"/>
</dbReference>
<dbReference type="PANTHER" id="PTHR42852">
    <property type="entry name" value="THIOL:DISULFIDE INTERCHANGE PROTEIN DSBE"/>
    <property type="match status" value="1"/>
</dbReference>
<dbReference type="InterPro" id="IPR013740">
    <property type="entry name" value="Redoxin"/>
</dbReference>
<dbReference type="InterPro" id="IPR017937">
    <property type="entry name" value="Thioredoxin_CS"/>
</dbReference>
<dbReference type="Gene3D" id="3.40.30.10">
    <property type="entry name" value="Glutaredoxin"/>
    <property type="match status" value="1"/>
</dbReference>
<dbReference type="PANTHER" id="PTHR42852:SF6">
    <property type="entry name" value="THIOL:DISULFIDE INTERCHANGE PROTEIN DSBE"/>
    <property type="match status" value="1"/>
</dbReference>
<evidence type="ECO:0000313" key="7">
    <source>
        <dbReference type="EMBL" id="MEE2526752.1"/>
    </source>
</evidence>
<keyword evidence="4" id="KW-1015">Disulfide bond</keyword>
<dbReference type="InterPro" id="IPR036249">
    <property type="entry name" value="Thioredoxin-like_sf"/>
</dbReference>